<name>A0A840YMS5_9PROT</name>
<dbReference type="RefSeq" id="WP_184521160.1">
    <property type="nucleotide sequence ID" value="NZ_JACIJD010000028.1"/>
</dbReference>
<reference evidence="2 3" key="1">
    <citation type="submission" date="2020-08" db="EMBL/GenBank/DDBJ databases">
        <title>Genomic Encyclopedia of Type Strains, Phase IV (KMG-IV): sequencing the most valuable type-strain genomes for metagenomic binning, comparative biology and taxonomic classification.</title>
        <authorList>
            <person name="Goeker M."/>
        </authorList>
    </citation>
    <scope>NUCLEOTIDE SEQUENCE [LARGE SCALE GENOMIC DNA]</scope>
    <source>
        <strain evidence="2 3">DSM 25622</strain>
    </source>
</reference>
<accession>A0A840YMS5</accession>
<feature type="chain" id="PRO_5032847158" evidence="1">
    <location>
        <begin position="18"/>
        <end position="54"/>
    </location>
</feature>
<evidence type="ECO:0000313" key="3">
    <source>
        <dbReference type="Proteomes" id="UP000580654"/>
    </source>
</evidence>
<gene>
    <name evidence="2" type="ORF">FHS87_004122</name>
</gene>
<comment type="caution">
    <text evidence="2">The sequence shown here is derived from an EMBL/GenBank/DDBJ whole genome shotgun (WGS) entry which is preliminary data.</text>
</comment>
<evidence type="ECO:0000313" key="2">
    <source>
        <dbReference type="EMBL" id="MBB5696054.1"/>
    </source>
</evidence>
<keyword evidence="3" id="KW-1185">Reference proteome</keyword>
<proteinExistence type="predicted"/>
<dbReference type="AlphaFoldDB" id="A0A840YMS5"/>
<keyword evidence="1" id="KW-0732">Signal</keyword>
<sequence>MIRPAVLVAALALSACAGHTPPPACRGEMFSLNPPQMASATPQAGAGLMPAVAP</sequence>
<organism evidence="2 3">
    <name type="scientific">Muricoccus pecuniae</name>
    <dbReference type="NCBI Taxonomy" id="693023"/>
    <lineage>
        <taxon>Bacteria</taxon>
        <taxon>Pseudomonadati</taxon>
        <taxon>Pseudomonadota</taxon>
        <taxon>Alphaproteobacteria</taxon>
        <taxon>Acetobacterales</taxon>
        <taxon>Roseomonadaceae</taxon>
        <taxon>Muricoccus</taxon>
    </lineage>
</organism>
<dbReference type="PROSITE" id="PS51257">
    <property type="entry name" value="PROKAR_LIPOPROTEIN"/>
    <property type="match status" value="1"/>
</dbReference>
<dbReference type="EMBL" id="JACIJD010000028">
    <property type="protein sequence ID" value="MBB5696054.1"/>
    <property type="molecule type" value="Genomic_DNA"/>
</dbReference>
<protein>
    <submittedName>
        <fullName evidence="2">Uncharacterized protein</fullName>
    </submittedName>
</protein>
<evidence type="ECO:0000256" key="1">
    <source>
        <dbReference type="SAM" id="SignalP"/>
    </source>
</evidence>
<feature type="signal peptide" evidence="1">
    <location>
        <begin position="1"/>
        <end position="17"/>
    </location>
</feature>
<dbReference type="Proteomes" id="UP000580654">
    <property type="component" value="Unassembled WGS sequence"/>
</dbReference>